<dbReference type="PANTHER" id="PTHR48098">
    <property type="entry name" value="ENTEROCHELIN ESTERASE-RELATED"/>
    <property type="match status" value="1"/>
</dbReference>
<accession>A0A2A5JR43</accession>
<dbReference type="AlphaFoldDB" id="A0A2A5JR43"/>
<dbReference type="Proteomes" id="UP000228621">
    <property type="component" value="Unassembled WGS sequence"/>
</dbReference>
<comment type="caution">
    <text evidence="1">The sequence shown here is derived from an EMBL/GenBank/DDBJ whole genome shotgun (WGS) entry which is preliminary data.</text>
</comment>
<evidence type="ECO:0000313" key="1">
    <source>
        <dbReference type="EMBL" id="PCK31741.1"/>
    </source>
</evidence>
<keyword evidence="2" id="KW-1185">Reference proteome</keyword>
<protein>
    <recommendedName>
        <fullName evidence="3">Alpha/beta hydrolase</fullName>
    </recommendedName>
</protein>
<dbReference type="InterPro" id="IPR050583">
    <property type="entry name" value="Mycobacterial_A85_antigen"/>
</dbReference>
<reference evidence="2" key="1">
    <citation type="journal article" date="2019" name="Genome Announc.">
        <title>Draft Genome Sequence of Pseudoalteromonas piscicida Strain 36Y ROTHPW, an Hypersaline Seawater Isolate from the South Coast of Sonora, Mexico.</title>
        <authorList>
            <person name="Sanchez-Diaz R."/>
            <person name="Molina-Garza Z.J."/>
            <person name="Cruz-Suarez L.E."/>
            <person name="Selvin J."/>
            <person name="Kiran G.S."/>
            <person name="Ibarra-Gamez J.C."/>
            <person name="Gomez-Gil B."/>
            <person name="Galaviz-Silva L."/>
        </authorList>
    </citation>
    <scope>NUCLEOTIDE SEQUENCE [LARGE SCALE GENOMIC DNA]</scope>
    <source>
        <strain evidence="2">36Y_RITHPW</strain>
    </source>
</reference>
<dbReference type="Gene3D" id="3.40.50.1820">
    <property type="entry name" value="alpha/beta hydrolase"/>
    <property type="match status" value="1"/>
</dbReference>
<dbReference type="Pfam" id="PF00756">
    <property type="entry name" value="Esterase"/>
    <property type="match status" value="1"/>
</dbReference>
<evidence type="ECO:0000313" key="2">
    <source>
        <dbReference type="Proteomes" id="UP000228621"/>
    </source>
</evidence>
<gene>
    <name evidence="1" type="ORF">CEX98_10845</name>
</gene>
<dbReference type="EMBL" id="NKHF01000046">
    <property type="protein sequence ID" value="PCK31741.1"/>
    <property type="molecule type" value="Genomic_DNA"/>
</dbReference>
<proteinExistence type="predicted"/>
<sequence>MKRYLFSLLGLIVIAAAGWKFTQYQSFYTSDYVDVVLSSQVLNEDRKVFIRLPKGYDQAHSYPLIIRTDGNFNLARWDEVLSSLAEQGRVEDAILVSIPNQFWTQTRNRDLVPPYARQDVAIEARPESDNDPAIFGRADRFLQFVESELLPYLEANYSINDNRVLSGFSAGGSFVLYTMVTKPALFDGYFAFSPAAWYDDSVVVKEFAKSLANIQGKPKYIYLSIGGAENDIITGSFHGLLDALEQHAPANVRWGHSISEGAGHSQNPVVSVPLALSEYHHFRKNQSM</sequence>
<dbReference type="PANTHER" id="PTHR48098:SF6">
    <property type="entry name" value="FERRI-BACILLIBACTIN ESTERASE BESA"/>
    <property type="match status" value="1"/>
</dbReference>
<dbReference type="InterPro" id="IPR000801">
    <property type="entry name" value="Esterase-like"/>
</dbReference>
<dbReference type="SUPFAM" id="SSF53474">
    <property type="entry name" value="alpha/beta-Hydrolases"/>
    <property type="match status" value="1"/>
</dbReference>
<dbReference type="InterPro" id="IPR029058">
    <property type="entry name" value="AB_hydrolase_fold"/>
</dbReference>
<dbReference type="RefSeq" id="WP_099642093.1">
    <property type="nucleotide sequence ID" value="NZ_NKHF01000046.1"/>
</dbReference>
<name>A0A2A5JR43_PSEO7</name>
<dbReference type="OrthoDB" id="9784036at2"/>
<organism evidence="1 2">
    <name type="scientific">Pseudoalteromonas piscicida</name>
    <dbReference type="NCBI Taxonomy" id="43662"/>
    <lineage>
        <taxon>Bacteria</taxon>
        <taxon>Pseudomonadati</taxon>
        <taxon>Pseudomonadota</taxon>
        <taxon>Gammaproteobacteria</taxon>
        <taxon>Alteromonadales</taxon>
        <taxon>Pseudoalteromonadaceae</taxon>
        <taxon>Pseudoalteromonas</taxon>
    </lineage>
</organism>
<evidence type="ECO:0008006" key="3">
    <source>
        <dbReference type="Google" id="ProtNLM"/>
    </source>
</evidence>